<name>A0ABN2RL10_9ACTN</name>
<reference evidence="4 5" key="1">
    <citation type="journal article" date="2019" name="Int. J. Syst. Evol. Microbiol.">
        <title>The Global Catalogue of Microorganisms (GCM) 10K type strain sequencing project: providing services to taxonomists for standard genome sequencing and annotation.</title>
        <authorList>
            <consortium name="The Broad Institute Genomics Platform"/>
            <consortium name="The Broad Institute Genome Sequencing Center for Infectious Disease"/>
            <person name="Wu L."/>
            <person name="Ma J."/>
        </authorList>
    </citation>
    <scope>NUCLEOTIDE SEQUENCE [LARGE SCALE GENOMIC DNA]</scope>
    <source>
        <strain evidence="4 5">JCM 15309</strain>
    </source>
</reference>
<dbReference type="Pfam" id="PF00589">
    <property type="entry name" value="Phage_integrase"/>
    <property type="match status" value="1"/>
</dbReference>
<proteinExistence type="predicted"/>
<evidence type="ECO:0000259" key="3">
    <source>
        <dbReference type="PROSITE" id="PS51898"/>
    </source>
</evidence>
<organism evidence="4 5">
    <name type="scientific">Nocardioides panacihumi</name>
    <dbReference type="NCBI Taxonomy" id="400774"/>
    <lineage>
        <taxon>Bacteria</taxon>
        <taxon>Bacillati</taxon>
        <taxon>Actinomycetota</taxon>
        <taxon>Actinomycetes</taxon>
        <taxon>Propionibacteriales</taxon>
        <taxon>Nocardioidaceae</taxon>
        <taxon>Nocardioides</taxon>
    </lineage>
</organism>
<feature type="region of interest" description="Disordered" evidence="2">
    <location>
        <begin position="1"/>
        <end position="58"/>
    </location>
</feature>
<dbReference type="InterPro" id="IPR011010">
    <property type="entry name" value="DNA_brk_join_enz"/>
</dbReference>
<dbReference type="InterPro" id="IPR002104">
    <property type="entry name" value="Integrase_catalytic"/>
</dbReference>
<evidence type="ECO:0000313" key="4">
    <source>
        <dbReference type="EMBL" id="GAA1970990.1"/>
    </source>
</evidence>
<keyword evidence="5" id="KW-1185">Reference proteome</keyword>
<keyword evidence="1" id="KW-0233">DNA recombination</keyword>
<protein>
    <recommendedName>
        <fullName evidence="3">Tyr recombinase domain-containing protein</fullName>
    </recommendedName>
</protein>
<gene>
    <name evidence="4" type="ORF">GCM10009798_34710</name>
</gene>
<dbReference type="PROSITE" id="PS51898">
    <property type="entry name" value="TYR_RECOMBINASE"/>
    <property type="match status" value="1"/>
</dbReference>
<dbReference type="InterPro" id="IPR013762">
    <property type="entry name" value="Integrase-like_cat_sf"/>
</dbReference>
<dbReference type="Gene3D" id="1.10.443.10">
    <property type="entry name" value="Intergrase catalytic core"/>
    <property type="match status" value="1"/>
</dbReference>
<dbReference type="SUPFAM" id="SSF56349">
    <property type="entry name" value="DNA breaking-rejoining enzymes"/>
    <property type="match status" value="1"/>
</dbReference>
<evidence type="ECO:0000313" key="5">
    <source>
        <dbReference type="Proteomes" id="UP001500571"/>
    </source>
</evidence>
<dbReference type="EMBL" id="BAAAPB010000004">
    <property type="protein sequence ID" value="GAA1970990.1"/>
    <property type="molecule type" value="Genomic_DNA"/>
</dbReference>
<evidence type="ECO:0000256" key="1">
    <source>
        <dbReference type="ARBA" id="ARBA00023172"/>
    </source>
</evidence>
<dbReference type="Proteomes" id="UP001500571">
    <property type="component" value="Unassembled WGS sequence"/>
</dbReference>
<sequence length="467" mass="52314">MGRPRSDGAKSVPPVRIGKPRPSTSGRAWRVRAYAPTPGAPNGRVSYRNPETGKQTNQVPAAGETLDTLFDNVERALDQRLALAPTKDDDGAIVVRNLTNLGEIYLQSLRDKKRSEAYLANRTSLLARWVYPVIGDVLVEDWSVADSEKVLANARAGERDAQGNVVKAPLGPARAEDLGSTLAGLRQTAHMKRTGGRWLSLDENPLEGVSYGRSAAIQGASRDYVPPSHRPATEKVLAAIAMADEISKWAWMSLCVLIAAFCGLRLSEQLGLRVVDIDLRNREIDVNGVWEVPRNAEMPGYSRERYRRPHTKNRKRRTVPYPGTAHSLLMKRIREALDLAPQTTEADLIESIEKERERRADLAGGDWRDHHVATTEEDWLFPDPSGVPPTKEGFNDEWHIIRDAISWKTYIKYRNMRHHAALWWKANGHSWGLIAEYDGHDVKTLLSYYVLASEDERGKSKDILKGL</sequence>
<dbReference type="RefSeq" id="WP_344046984.1">
    <property type="nucleotide sequence ID" value="NZ_BAAAPB010000004.1"/>
</dbReference>
<feature type="domain" description="Tyr recombinase" evidence="3">
    <location>
        <begin position="222"/>
        <end position="462"/>
    </location>
</feature>
<evidence type="ECO:0000256" key="2">
    <source>
        <dbReference type="SAM" id="MobiDB-lite"/>
    </source>
</evidence>
<comment type="caution">
    <text evidence="4">The sequence shown here is derived from an EMBL/GenBank/DDBJ whole genome shotgun (WGS) entry which is preliminary data.</text>
</comment>
<accession>A0ABN2RL10</accession>